<keyword evidence="1" id="KW-0677">Repeat</keyword>
<keyword evidence="5" id="KW-1185">Reference proteome</keyword>
<dbReference type="Pfam" id="PF14381">
    <property type="entry name" value="EDR1_CTR1_ARMC3_pept"/>
    <property type="match status" value="1"/>
</dbReference>
<sequence>MTINVDKKVMDLLSKSQDVNVQIAATKAMAIFLRSGLIRISVTASGGLSEFVHMYNSENSEFHEAALSALNNLVKDNTVACRYALKILQKRLRELGQTPDFISQLIGSLKGSECVALFTLDIIQEFTKDDALRNKLYEFDIIQKIIEMSTSASERILARVLYIIPSLITSNDEIALFQQADGIKILFSFLKSTCFEVRKAAIISIGLLAENEFMADILYKRGVLEHLYLIQSLGDQCSGYVEIAIKHILDANLVLKFAMTGILDYSDITGDVFYDFGPIKTSEHLKILQTYANEPLNNSPPIWLLNITEVGTLDSDGFQLPYDTELRTFIKSSTAKIIETSDFKTKIRILAVEVVDYFGGPMTREEAYSSIDWQEITKYRCHLNTNIVPIGLPERAGYRHRALLFKFIADKVGIPCKCVCGEYQIAYNIICIQTESINILSFVVNLMENPGEIYLADSKEANDYYRI</sequence>
<feature type="domain" description="EDR1/CTR1/ARMC3-like peptidase-like" evidence="3">
    <location>
        <begin position="256"/>
        <end position="453"/>
    </location>
</feature>
<dbReference type="AlphaFoldDB" id="A0A564XV76"/>
<organism evidence="4 5">
    <name type="scientific">Hymenolepis diminuta</name>
    <name type="common">Rat tapeworm</name>
    <dbReference type="NCBI Taxonomy" id="6216"/>
    <lineage>
        <taxon>Eukaryota</taxon>
        <taxon>Metazoa</taxon>
        <taxon>Spiralia</taxon>
        <taxon>Lophotrochozoa</taxon>
        <taxon>Platyhelminthes</taxon>
        <taxon>Cestoda</taxon>
        <taxon>Eucestoda</taxon>
        <taxon>Cyclophyllidea</taxon>
        <taxon>Hymenolepididae</taxon>
        <taxon>Hymenolepis</taxon>
    </lineage>
</organism>
<dbReference type="SUPFAM" id="SSF48371">
    <property type="entry name" value="ARM repeat"/>
    <property type="match status" value="1"/>
</dbReference>
<protein>
    <recommendedName>
        <fullName evidence="3">EDR1/CTR1/ARMC3-like peptidase-like domain-containing protein</fullName>
    </recommendedName>
</protein>
<dbReference type="PANTHER" id="PTHR46618">
    <property type="entry name" value="ARMADILLO REPEAT-CONTAINING PROTEIN 3"/>
    <property type="match status" value="1"/>
</dbReference>
<dbReference type="InterPro" id="IPR052441">
    <property type="entry name" value="Armadillo-Ser/Thr_Kinase"/>
</dbReference>
<name>A0A564XV76_HYMDI</name>
<evidence type="ECO:0000313" key="5">
    <source>
        <dbReference type="Proteomes" id="UP000321570"/>
    </source>
</evidence>
<evidence type="ECO:0000259" key="3">
    <source>
        <dbReference type="Pfam" id="PF14381"/>
    </source>
</evidence>
<evidence type="ECO:0000256" key="1">
    <source>
        <dbReference type="ARBA" id="ARBA00022737"/>
    </source>
</evidence>
<dbReference type="EMBL" id="CABIJS010000009">
    <property type="protein sequence ID" value="VUZ38907.1"/>
    <property type="molecule type" value="Genomic_DNA"/>
</dbReference>
<dbReference type="Gene3D" id="1.25.10.10">
    <property type="entry name" value="Leucine-rich Repeat Variant"/>
    <property type="match status" value="1"/>
</dbReference>
<dbReference type="PANTHER" id="PTHR46618:SF1">
    <property type="entry name" value="ARMADILLO REPEAT-CONTAINING PROTEIN 3"/>
    <property type="match status" value="1"/>
</dbReference>
<feature type="repeat" description="ARM" evidence="2">
    <location>
        <begin position="46"/>
        <end position="77"/>
    </location>
</feature>
<dbReference type="InterPro" id="IPR016024">
    <property type="entry name" value="ARM-type_fold"/>
</dbReference>
<accession>A0A564XV76</accession>
<evidence type="ECO:0000313" key="4">
    <source>
        <dbReference type="EMBL" id="VUZ38907.1"/>
    </source>
</evidence>
<evidence type="ECO:0000256" key="2">
    <source>
        <dbReference type="PROSITE-ProRule" id="PRU00259"/>
    </source>
</evidence>
<gene>
    <name evidence="4" type="ORF">WMSIL1_LOCUS287</name>
</gene>
<dbReference type="Proteomes" id="UP000321570">
    <property type="component" value="Unassembled WGS sequence"/>
</dbReference>
<reference evidence="4 5" key="1">
    <citation type="submission" date="2019-07" db="EMBL/GenBank/DDBJ databases">
        <authorList>
            <person name="Jastrzebski P J."/>
            <person name="Paukszto L."/>
            <person name="Jastrzebski P J."/>
        </authorList>
    </citation>
    <scope>NUCLEOTIDE SEQUENCE [LARGE SCALE GENOMIC DNA]</scope>
    <source>
        <strain evidence="4 5">WMS-il1</strain>
    </source>
</reference>
<dbReference type="PROSITE" id="PS50176">
    <property type="entry name" value="ARM_REPEAT"/>
    <property type="match status" value="1"/>
</dbReference>
<dbReference type="InterPro" id="IPR000225">
    <property type="entry name" value="Armadillo"/>
</dbReference>
<dbReference type="InterPro" id="IPR055164">
    <property type="entry name" value="EDR1/CTR1/ARMC3-like_pept-like"/>
</dbReference>
<proteinExistence type="predicted"/>
<dbReference type="InterPro" id="IPR011989">
    <property type="entry name" value="ARM-like"/>
</dbReference>